<evidence type="ECO:0000256" key="1">
    <source>
        <dbReference type="ARBA" id="ARBA00023015"/>
    </source>
</evidence>
<dbReference type="Gene3D" id="3.40.190.10">
    <property type="entry name" value="Periplasmic binding protein-like II"/>
    <property type="match status" value="1"/>
</dbReference>
<accession>A0A3L8RMW4</accession>
<evidence type="ECO:0000256" key="4">
    <source>
        <dbReference type="SAM" id="MobiDB-lite"/>
    </source>
</evidence>
<feature type="compositionally biased region" description="Pro residues" evidence="4">
    <location>
        <begin position="49"/>
        <end position="60"/>
    </location>
</feature>
<proteinExistence type="predicted"/>
<dbReference type="EMBL" id="QYCY01000001">
    <property type="protein sequence ID" value="RLV80920.1"/>
    <property type="molecule type" value="Genomic_DNA"/>
</dbReference>
<keyword evidence="2" id="KW-0238">DNA-binding</keyword>
<comment type="caution">
    <text evidence="6">The sequence shown here is derived from an EMBL/GenBank/DDBJ whole genome shotgun (WGS) entry which is preliminary data.</text>
</comment>
<dbReference type="Proteomes" id="UP000281594">
    <property type="component" value="Unassembled WGS sequence"/>
</dbReference>
<dbReference type="SUPFAM" id="SSF53850">
    <property type="entry name" value="Periplasmic binding protein-like II"/>
    <property type="match status" value="1"/>
</dbReference>
<feature type="region of interest" description="Disordered" evidence="4">
    <location>
        <begin position="45"/>
        <end position="79"/>
    </location>
</feature>
<evidence type="ECO:0000256" key="3">
    <source>
        <dbReference type="ARBA" id="ARBA00023163"/>
    </source>
</evidence>
<dbReference type="GO" id="GO:0006355">
    <property type="term" value="P:regulation of DNA-templated transcription"/>
    <property type="evidence" value="ECO:0007669"/>
    <property type="project" value="TreeGrafter"/>
</dbReference>
<evidence type="ECO:0000259" key="5">
    <source>
        <dbReference type="Pfam" id="PF03466"/>
    </source>
</evidence>
<keyword evidence="3" id="KW-0804">Transcription</keyword>
<feature type="domain" description="LysR substrate-binding" evidence="5">
    <location>
        <begin position="81"/>
        <end position="193"/>
    </location>
</feature>
<organism evidence="6 7">
    <name type="scientific">Streptomyces rapamycinicus (strain ATCC 29253 / DSM 41530 / NRRL 5491 / AYB-994)</name>
    <name type="common">Streptomyces hygroscopicus (strain ATCC 29253)</name>
    <dbReference type="NCBI Taxonomy" id="1343740"/>
    <lineage>
        <taxon>Bacteria</taxon>
        <taxon>Bacillati</taxon>
        <taxon>Actinomycetota</taxon>
        <taxon>Actinomycetes</taxon>
        <taxon>Kitasatosporales</taxon>
        <taxon>Streptomycetaceae</taxon>
        <taxon>Streptomyces</taxon>
        <taxon>Streptomyces violaceusniger group</taxon>
    </lineage>
</organism>
<evidence type="ECO:0000313" key="7">
    <source>
        <dbReference type="Proteomes" id="UP000281594"/>
    </source>
</evidence>
<keyword evidence="1" id="KW-0805">Transcription regulation</keyword>
<dbReference type="GO" id="GO:0003677">
    <property type="term" value="F:DNA binding"/>
    <property type="evidence" value="ECO:0007669"/>
    <property type="project" value="UniProtKB-KW"/>
</dbReference>
<dbReference type="PANTHER" id="PTHR30118">
    <property type="entry name" value="HTH-TYPE TRANSCRIPTIONAL REGULATOR LEUO-RELATED"/>
    <property type="match status" value="1"/>
</dbReference>
<protein>
    <submittedName>
        <fullName evidence="6">LysR family transcriptional regulator</fullName>
    </submittedName>
</protein>
<name>A0A3L8RMW4_STRRN</name>
<feature type="region of interest" description="Disordered" evidence="4">
    <location>
        <begin position="205"/>
        <end position="287"/>
    </location>
</feature>
<dbReference type="Pfam" id="PF03466">
    <property type="entry name" value="LysR_substrate"/>
    <property type="match status" value="1"/>
</dbReference>
<gene>
    <name evidence="6" type="ORF">D3C57_121085</name>
</gene>
<dbReference type="InterPro" id="IPR050389">
    <property type="entry name" value="LysR-type_TF"/>
</dbReference>
<feature type="compositionally biased region" description="Low complexity" evidence="4">
    <location>
        <begin position="269"/>
        <end position="281"/>
    </location>
</feature>
<dbReference type="PANTHER" id="PTHR30118:SF15">
    <property type="entry name" value="TRANSCRIPTIONAL REGULATORY PROTEIN"/>
    <property type="match status" value="1"/>
</dbReference>
<reference evidence="6 7" key="1">
    <citation type="journal article" date="2018" name="J. Biol. Chem.">
        <title>Discovery of the actinoplanic acid pathway in Streptomyces rapamycinicus reveals a genetically conserved synergism with rapamycin.</title>
        <authorList>
            <person name="Mrak P."/>
            <person name="Krastel P."/>
            <person name="Pivk Lukancic P."/>
            <person name="Tao J."/>
            <person name="Pistorius D."/>
            <person name="Moore C.M."/>
        </authorList>
    </citation>
    <scope>NUCLEOTIDE SEQUENCE [LARGE SCALE GENOMIC DNA]</scope>
    <source>
        <strain evidence="6 7">NRRL 5491</strain>
    </source>
</reference>
<dbReference type="AlphaFoldDB" id="A0A3L8RMW4"/>
<evidence type="ECO:0000313" key="6">
    <source>
        <dbReference type="EMBL" id="RLV80920.1"/>
    </source>
</evidence>
<sequence>MMTGAPNLGAVDWSLLTVSFGAITAIGLITKRAGHTTGDFFLAGRSMPNPGPPPRRPGPEPGATHGAWAGAGGPRPGAAASARQGWVDVELGVLGPLDPEIRSRPLTRMTMAGIARGGHPLFDGRIDARRYAAADHIGISRHGKRLGPIDSALAERGLRRRIAVVVPSHTSAMMLARDTDLVALTLGDWLPDATSALGLRTFAIPSTWHPSTSPWPGTPATRPTRGTAGSATTWRPPSSPRRPRTQADQARETAAPGEPQARRRRLQVSRRAAPRGSAAGPPRSPST</sequence>
<evidence type="ECO:0000256" key="2">
    <source>
        <dbReference type="ARBA" id="ARBA00023125"/>
    </source>
</evidence>
<feature type="compositionally biased region" description="Low complexity" evidence="4">
    <location>
        <begin position="205"/>
        <end position="229"/>
    </location>
</feature>
<dbReference type="InterPro" id="IPR005119">
    <property type="entry name" value="LysR_subst-bd"/>
</dbReference>